<comment type="similarity">
    <text evidence="2 8">Belongs to the nucleobase:cation symporter-2 (NCS2) (TC 2.A.40) family. Azg-like subfamily.</text>
</comment>
<evidence type="ECO:0000256" key="3">
    <source>
        <dbReference type="ARBA" id="ARBA00022448"/>
    </source>
</evidence>
<keyword evidence="7 8" id="KW-0472">Membrane</keyword>
<sequence>MVLFENLFKLKENNTTMRTEIFAGLTTFMTMAYILVVNPSILSATGMDPGALLTATCIASALGTLCMAFFANYPFALAPGMGLNAYFAFTVCGQYGYGWEVALAAVFVEGLIFILLSAVNIREAIFNAIPVNMKKATSVGIGMFIAFIGLQNAGVIVPNATVCVALGNIKNVSVALSLIGTIITLALVVKKVRGALFLGIIATWVLGIICQMTGIYVVNIDGGMYSLIPQGIISTPPSLAPIAMKLNFGGVKIIDFITVVFAFLFVDLFDTLGTLIGVSTKAGFIDKNGKLPRIKGALFADACATTVGAVLGTSTVTTFVESASGVSDGGRTGMTSFTTAILFLVALLFSPILTTIPSFATTPALVVVGLFMVENIRDIDFRDYTEGFPAFITILMMVIAYSISEGLVFGVISYVLLKLLSGRQKELNPVIIIIGILFFIKLILG</sequence>
<evidence type="ECO:0000256" key="4">
    <source>
        <dbReference type="ARBA" id="ARBA00022475"/>
    </source>
</evidence>
<dbReference type="InterPro" id="IPR045018">
    <property type="entry name" value="Azg-like"/>
</dbReference>
<dbReference type="GO" id="GO:0005886">
    <property type="term" value="C:plasma membrane"/>
    <property type="evidence" value="ECO:0007669"/>
    <property type="project" value="UniProtKB-SubCell"/>
</dbReference>
<feature type="transmembrane region" description="Helical" evidence="9">
    <location>
        <begin position="196"/>
        <end position="218"/>
    </location>
</feature>
<gene>
    <name evidence="10" type="primary">pbuO</name>
    <name evidence="10" type="ORF">CLNEO_22070</name>
</gene>
<evidence type="ECO:0000256" key="6">
    <source>
        <dbReference type="ARBA" id="ARBA00022989"/>
    </source>
</evidence>
<keyword evidence="11" id="KW-1185">Reference proteome</keyword>
<feature type="transmembrane region" description="Helical" evidence="9">
    <location>
        <begin position="298"/>
        <end position="320"/>
    </location>
</feature>
<keyword evidence="6 8" id="KW-1133">Transmembrane helix</keyword>
<dbReference type="Proteomes" id="UP000070539">
    <property type="component" value="Unassembled WGS sequence"/>
</dbReference>
<dbReference type="OrthoDB" id="9808458at2"/>
<evidence type="ECO:0000313" key="11">
    <source>
        <dbReference type="Proteomes" id="UP000070539"/>
    </source>
</evidence>
<dbReference type="PANTHER" id="PTHR43337:SF1">
    <property type="entry name" value="XANTHINE_URACIL PERMEASE C887.17-RELATED"/>
    <property type="match status" value="1"/>
</dbReference>
<accession>A0A136WDH1</accession>
<dbReference type="Pfam" id="PF00860">
    <property type="entry name" value="Xan_ur_permease"/>
    <property type="match status" value="1"/>
</dbReference>
<reference evidence="10 11" key="1">
    <citation type="submission" date="2016-01" db="EMBL/GenBank/DDBJ databases">
        <title>Genome sequence of Clostridium neopropionicum X4, DSM-3847.</title>
        <authorList>
            <person name="Poehlein A."/>
            <person name="Beck M.H."/>
            <person name="Bengelsdorf F.R."/>
            <person name="Daniel R."/>
            <person name="Duerre P."/>
        </authorList>
    </citation>
    <scope>NUCLEOTIDE SEQUENCE [LARGE SCALE GENOMIC DNA]</scope>
    <source>
        <strain evidence="10 11">DSM-3847</strain>
    </source>
</reference>
<dbReference type="PATRIC" id="fig|36847.3.peg.2583"/>
<dbReference type="GO" id="GO:0005345">
    <property type="term" value="F:purine nucleobase transmembrane transporter activity"/>
    <property type="evidence" value="ECO:0007669"/>
    <property type="project" value="TreeGrafter"/>
</dbReference>
<evidence type="ECO:0000256" key="2">
    <source>
        <dbReference type="ARBA" id="ARBA00005697"/>
    </source>
</evidence>
<evidence type="ECO:0000256" key="7">
    <source>
        <dbReference type="ARBA" id="ARBA00023136"/>
    </source>
</evidence>
<protein>
    <submittedName>
        <fullName evidence="10">Guanine/hypoxanthine permease PbuO</fullName>
    </submittedName>
</protein>
<keyword evidence="3 8" id="KW-0813">Transport</keyword>
<keyword evidence="5 8" id="KW-0812">Transmembrane</keyword>
<evidence type="ECO:0000313" key="10">
    <source>
        <dbReference type="EMBL" id="KXL52511.1"/>
    </source>
</evidence>
<comment type="caution">
    <text evidence="10">The sequence shown here is derived from an EMBL/GenBank/DDBJ whole genome shotgun (WGS) entry which is preliminary data.</text>
</comment>
<evidence type="ECO:0000256" key="8">
    <source>
        <dbReference type="PIRNR" id="PIRNR005353"/>
    </source>
</evidence>
<proteinExistence type="inferred from homology"/>
<feature type="transmembrane region" description="Helical" evidence="9">
    <location>
        <begin position="21"/>
        <end position="44"/>
    </location>
</feature>
<feature type="transmembrane region" description="Helical" evidence="9">
    <location>
        <begin position="141"/>
        <end position="160"/>
    </location>
</feature>
<dbReference type="RefSeq" id="WP_066088853.1">
    <property type="nucleotide sequence ID" value="NZ_LRVM01000007.1"/>
</dbReference>
<dbReference type="InterPro" id="IPR026033">
    <property type="entry name" value="Azg-like_bact_archaea"/>
</dbReference>
<evidence type="ECO:0000256" key="5">
    <source>
        <dbReference type="ARBA" id="ARBA00022692"/>
    </source>
</evidence>
<dbReference type="EMBL" id="LRVM01000007">
    <property type="protein sequence ID" value="KXL52511.1"/>
    <property type="molecule type" value="Genomic_DNA"/>
</dbReference>
<dbReference type="InterPro" id="IPR006043">
    <property type="entry name" value="NCS2"/>
</dbReference>
<feature type="transmembrane region" description="Helical" evidence="9">
    <location>
        <begin position="172"/>
        <end position="189"/>
    </location>
</feature>
<dbReference type="PANTHER" id="PTHR43337">
    <property type="entry name" value="XANTHINE/URACIL PERMEASE C887.17-RELATED"/>
    <property type="match status" value="1"/>
</dbReference>
<dbReference type="AlphaFoldDB" id="A0A136WDH1"/>
<feature type="transmembrane region" description="Helical" evidence="9">
    <location>
        <begin position="340"/>
        <end position="373"/>
    </location>
</feature>
<keyword evidence="4 8" id="KW-1003">Cell membrane</keyword>
<organism evidence="10 11">
    <name type="scientific">Anaerotignum neopropionicum</name>
    <dbReference type="NCBI Taxonomy" id="36847"/>
    <lineage>
        <taxon>Bacteria</taxon>
        <taxon>Bacillati</taxon>
        <taxon>Bacillota</taxon>
        <taxon>Clostridia</taxon>
        <taxon>Lachnospirales</taxon>
        <taxon>Anaerotignaceae</taxon>
        <taxon>Anaerotignum</taxon>
    </lineage>
</organism>
<feature type="transmembrane region" description="Helical" evidence="9">
    <location>
        <begin position="50"/>
        <end position="70"/>
    </location>
</feature>
<name>A0A136WDH1_9FIRM</name>
<feature type="transmembrane region" description="Helical" evidence="9">
    <location>
        <begin position="103"/>
        <end position="121"/>
    </location>
</feature>
<dbReference type="PIRSF" id="PIRSF005353">
    <property type="entry name" value="PbuG"/>
    <property type="match status" value="1"/>
</dbReference>
<feature type="transmembrane region" description="Helical" evidence="9">
    <location>
        <begin position="394"/>
        <end position="415"/>
    </location>
</feature>
<evidence type="ECO:0000256" key="9">
    <source>
        <dbReference type="SAM" id="Phobius"/>
    </source>
</evidence>
<evidence type="ECO:0000256" key="1">
    <source>
        <dbReference type="ARBA" id="ARBA00004651"/>
    </source>
</evidence>
<comment type="subcellular location">
    <subcellularLocation>
        <location evidence="1 8">Cell membrane</location>
        <topology evidence="1 8">Multi-pass membrane protein</topology>
    </subcellularLocation>
</comment>
<dbReference type="STRING" id="36847.CLNEO_22070"/>
<feature type="transmembrane region" description="Helical" evidence="9">
    <location>
        <begin position="427"/>
        <end position="444"/>
    </location>
</feature>
<feature type="transmembrane region" description="Helical" evidence="9">
    <location>
        <begin position="253"/>
        <end position="278"/>
    </location>
</feature>